<sequence length="668" mass="74916">MHSAQDNGLLRALSSSGTRISLRTRTLLVSLVALVILAICLFAILNHQYAIQHTEHVEQLLRSKAQAIGHALDSREQANRIQSLPVYFHQGDIDTAQTTLHWPNNCSAIDRKSPSGIRQFNCPNETDLYALQTEMTLGGSVPQQVTLWAISTSEISAFAISLEDALGMAILVLVISVLCSRWISRAITKPLTDINTIAEHMSAGNYDCQLPSSSIREINQLASTFNLMAKNLQEREKIIRRTAYKDQLTGLDNRAFLTLALHERTQSAREPLSIVIWGIDNLDNINEVLGHEVADKVLVKVARKASRICRENLVIARLEGNVFCMLLPRILLENMISKHTIKRLMHGSLRVHNYQLDIQSHAGIAHYPEHGQCHETLMRRAEIARQLAKKTRQASIVFEPRLEQRSANRLELIAQLRKAINENEFCLHFQPKLNLRTNSINQAEALLRWNHPTHGLIGPGGFIELAEQTGMIKEISRIVLTQIYSIIGLCANQNIRLSANLSAMDLEDNGLIEFIKHLHARQPDASRHIVLEITESAAMRDPEQALDILNQLASMNFQIAVDDFGSGYSSLAYLKRFPVTELKIDRALVQGADMDTDGQIILESTIEMGHIMGLLVTTEGVETQAEFDLVKKLGADYVQGFWLSKPMPFEEFKLKHLVGNHDQLVGQL</sequence>
<dbReference type="SMART" id="SM00052">
    <property type="entry name" value="EAL"/>
    <property type="match status" value="1"/>
</dbReference>
<dbReference type="SUPFAM" id="SSF141868">
    <property type="entry name" value="EAL domain-like"/>
    <property type="match status" value="1"/>
</dbReference>
<dbReference type="SUPFAM" id="SSF158472">
    <property type="entry name" value="HAMP domain-like"/>
    <property type="match status" value="1"/>
</dbReference>
<dbReference type="SMART" id="SM00304">
    <property type="entry name" value="HAMP"/>
    <property type="match status" value="1"/>
</dbReference>
<evidence type="ECO:0000313" key="6">
    <source>
        <dbReference type="Proteomes" id="UP001165267"/>
    </source>
</evidence>
<dbReference type="PANTHER" id="PTHR33121">
    <property type="entry name" value="CYCLIC DI-GMP PHOSPHODIESTERASE PDEF"/>
    <property type="match status" value="1"/>
</dbReference>
<proteinExistence type="predicted"/>
<dbReference type="SMART" id="SM00267">
    <property type="entry name" value="GGDEF"/>
    <property type="match status" value="1"/>
</dbReference>
<dbReference type="Gene3D" id="6.10.340.10">
    <property type="match status" value="1"/>
</dbReference>
<name>A0ABT1XGP7_9BURK</name>
<evidence type="ECO:0000259" key="2">
    <source>
        <dbReference type="PROSITE" id="PS50883"/>
    </source>
</evidence>
<dbReference type="InterPro" id="IPR035919">
    <property type="entry name" value="EAL_sf"/>
</dbReference>
<dbReference type="Pfam" id="PF00563">
    <property type="entry name" value="EAL"/>
    <property type="match status" value="1"/>
</dbReference>
<dbReference type="InterPro" id="IPR001633">
    <property type="entry name" value="EAL_dom"/>
</dbReference>
<dbReference type="NCBIfam" id="TIGR00254">
    <property type="entry name" value="GGDEF"/>
    <property type="match status" value="1"/>
</dbReference>
<protein>
    <submittedName>
        <fullName evidence="5">EAL domain-containing protein</fullName>
    </submittedName>
</protein>
<evidence type="ECO:0000256" key="1">
    <source>
        <dbReference type="SAM" id="Phobius"/>
    </source>
</evidence>
<dbReference type="CDD" id="cd01949">
    <property type="entry name" value="GGDEF"/>
    <property type="match status" value="1"/>
</dbReference>
<feature type="transmembrane region" description="Helical" evidence="1">
    <location>
        <begin position="27"/>
        <end position="45"/>
    </location>
</feature>
<reference evidence="5" key="1">
    <citation type="submission" date="2022-07" db="EMBL/GenBank/DDBJ databases">
        <authorList>
            <person name="Xamxidin M."/>
        </authorList>
    </citation>
    <scope>NUCLEOTIDE SEQUENCE</scope>
    <source>
        <strain evidence="5">YS8-69</strain>
    </source>
</reference>
<dbReference type="PANTHER" id="PTHR33121:SF70">
    <property type="entry name" value="SIGNALING PROTEIN YKOW"/>
    <property type="match status" value="1"/>
</dbReference>
<feature type="domain" description="HAMP" evidence="3">
    <location>
        <begin position="185"/>
        <end position="237"/>
    </location>
</feature>
<keyword evidence="1" id="KW-0812">Transmembrane</keyword>
<feature type="domain" description="GGDEF" evidence="4">
    <location>
        <begin position="270"/>
        <end position="400"/>
    </location>
</feature>
<dbReference type="EMBL" id="JANKHG010000014">
    <property type="protein sequence ID" value="MCR2745758.1"/>
    <property type="molecule type" value="Genomic_DNA"/>
</dbReference>
<dbReference type="InterPro" id="IPR003660">
    <property type="entry name" value="HAMP_dom"/>
</dbReference>
<keyword evidence="1" id="KW-0472">Membrane</keyword>
<dbReference type="Gene3D" id="3.30.70.270">
    <property type="match status" value="1"/>
</dbReference>
<dbReference type="Proteomes" id="UP001165267">
    <property type="component" value="Unassembled WGS sequence"/>
</dbReference>
<dbReference type="Pfam" id="PF00990">
    <property type="entry name" value="GGDEF"/>
    <property type="match status" value="1"/>
</dbReference>
<evidence type="ECO:0000313" key="5">
    <source>
        <dbReference type="EMBL" id="MCR2745758.1"/>
    </source>
</evidence>
<dbReference type="SUPFAM" id="SSF55073">
    <property type="entry name" value="Nucleotide cyclase"/>
    <property type="match status" value="1"/>
</dbReference>
<comment type="caution">
    <text evidence="5">The sequence shown here is derived from an EMBL/GenBank/DDBJ whole genome shotgun (WGS) entry which is preliminary data.</text>
</comment>
<dbReference type="Pfam" id="PF00672">
    <property type="entry name" value="HAMP"/>
    <property type="match status" value="1"/>
</dbReference>
<dbReference type="InterPro" id="IPR043128">
    <property type="entry name" value="Rev_trsase/Diguanyl_cyclase"/>
</dbReference>
<accession>A0ABT1XGP7</accession>
<dbReference type="CDD" id="cd06225">
    <property type="entry name" value="HAMP"/>
    <property type="match status" value="1"/>
</dbReference>
<dbReference type="RefSeq" id="WP_257510994.1">
    <property type="nucleotide sequence ID" value="NZ_JANKHG010000014.1"/>
</dbReference>
<dbReference type="CDD" id="cd01948">
    <property type="entry name" value="EAL"/>
    <property type="match status" value="1"/>
</dbReference>
<feature type="domain" description="EAL" evidence="2">
    <location>
        <begin position="409"/>
        <end position="660"/>
    </location>
</feature>
<gene>
    <name evidence="5" type="ORF">NSP04_03755</name>
</gene>
<dbReference type="PROSITE" id="PS50883">
    <property type="entry name" value="EAL"/>
    <property type="match status" value="1"/>
</dbReference>
<keyword evidence="6" id="KW-1185">Reference proteome</keyword>
<dbReference type="PROSITE" id="PS50887">
    <property type="entry name" value="GGDEF"/>
    <property type="match status" value="1"/>
</dbReference>
<evidence type="ECO:0000259" key="3">
    <source>
        <dbReference type="PROSITE" id="PS50885"/>
    </source>
</evidence>
<dbReference type="InterPro" id="IPR029787">
    <property type="entry name" value="Nucleotide_cyclase"/>
</dbReference>
<keyword evidence="1" id="KW-1133">Transmembrane helix</keyword>
<dbReference type="Gene3D" id="3.20.20.450">
    <property type="entry name" value="EAL domain"/>
    <property type="match status" value="1"/>
</dbReference>
<dbReference type="InterPro" id="IPR050706">
    <property type="entry name" value="Cyclic-di-GMP_PDE-like"/>
</dbReference>
<dbReference type="PROSITE" id="PS50885">
    <property type="entry name" value="HAMP"/>
    <property type="match status" value="1"/>
</dbReference>
<evidence type="ECO:0000259" key="4">
    <source>
        <dbReference type="PROSITE" id="PS50887"/>
    </source>
</evidence>
<organism evidence="5 6">
    <name type="scientific">Limnobacter parvus</name>
    <dbReference type="NCBI Taxonomy" id="2939690"/>
    <lineage>
        <taxon>Bacteria</taxon>
        <taxon>Pseudomonadati</taxon>
        <taxon>Pseudomonadota</taxon>
        <taxon>Betaproteobacteria</taxon>
        <taxon>Burkholderiales</taxon>
        <taxon>Burkholderiaceae</taxon>
        <taxon>Limnobacter</taxon>
    </lineage>
</organism>
<dbReference type="InterPro" id="IPR000160">
    <property type="entry name" value="GGDEF_dom"/>
</dbReference>